<dbReference type="InterPro" id="IPR013767">
    <property type="entry name" value="PAS_fold"/>
</dbReference>
<dbReference type="SMART" id="SM00267">
    <property type="entry name" value="GGDEF"/>
    <property type="match status" value="1"/>
</dbReference>
<feature type="domain" description="PAC" evidence="4">
    <location>
        <begin position="213"/>
        <end position="265"/>
    </location>
</feature>
<dbReference type="InterPro" id="IPR000014">
    <property type="entry name" value="PAS"/>
</dbReference>
<comment type="caution">
    <text evidence="6">The sequence shown here is derived from an EMBL/GenBank/DDBJ whole genome shotgun (WGS) entry which is preliminary data.</text>
</comment>
<proteinExistence type="predicted"/>
<dbReference type="CDD" id="cd01949">
    <property type="entry name" value="GGDEF"/>
    <property type="match status" value="1"/>
</dbReference>
<dbReference type="EMBL" id="JAZHRV010000001">
    <property type="protein sequence ID" value="MEH2558023.1"/>
    <property type="molecule type" value="Genomic_DNA"/>
</dbReference>
<dbReference type="Gene3D" id="3.30.70.270">
    <property type="match status" value="1"/>
</dbReference>
<comment type="catalytic activity">
    <reaction evidence="2">
        <text>2 GTP = 3',3'-c-di-GMP + 2 diphosphate</text>
        <dbReference type="Rhea" id="RHEA:24898"/>
        <dbReference type="ChEBI" id="CHEBI:33019"/>
        <dbReference type="ChEBI" id="CHEBI:37565"/>
        <dbReference type="ChEBI" id="CHEBI:58805"/>
        <dbReference type="EC" id="2.7.7.65"/>
    </reaction>
</comment>
<reference evidence="6 7" key="1">
    <citation type="submission" date="2024-02" db="EMBL/GenBank/DDBJ databases">
        <title>Adaptive strategies in a cosmopolitan and abundant soil bacterium.</title>
        <authorList>
            <person name="Carini P."/>
        </authorList>
    </citation>
    <scope>NUCLEOTIDE SEQUENCE [LARGE SCALE GENOMIC DNA]</scope>
    <source>
        <strain evidence="6 7">AZCC 1608</strain>
    </source>
</reference>
<organism evidence="6 7">
    <name type="scientific">Bradyrhizobium algeriense</name>
    <dbReference type="NCBI Taxonomy" id="634784"/>
    <lineage>
        <taxon>Bacteria</taxon>
        <taxon>Pseudomonadati</taxon>
        <taxon>Pseudomonadota</taxon>
        <taxon>Alphaproteobacteria</taxon>
        <taxon>Hyphomicrobiales</taxon>
        <taxon>Nitrobacteraceae</taxon>
        <taxon>Bradyrhizobium</taxon>
    </lineage>
</organism>
<accession>A0ABU8BJ63</accession>
<dbReference type="InterPro" id="IPR000700">
    <property type="entry name" value="PAS-assoc_C"/>
</dbReference>
<feature type="domain" description="GGDEF" evidence="5">
    <location>
        <begin position="293"/>
        <end position="427"/>
    </location>
</feature>
<dbReference type="InterPro" id="IPR050469">
    <property type="entry name" value="Diguanylate_Cyclase"/>
</dbReference>
<dbReference type="PANTHER" id="PTHR45138">
    <property type="entry name" value="REGULATORY COMPONENTS OF SENSORY TRANSDUCTION SYSTEM"/>
    <property type="match status" value="1"/>
</dbReference>
<sequence length="427" mass="47735">MADKSNPLQQFVDGIAASVAIVGRGQGGELIVSACNDGFFDMTGGRRGGLRGSSVLLDAQMPSYARHEFRKKLLECFNTGIAQELEQAYDFKGGTRWWRLSLKPFRHAGGNSSVLEILVTGLDITPKMILTHELEVSTSRFRSVVDAAYDAIITVDQEHNITLFNRAAENLFGYDASEVIGHPLVNLLPEKFRSHHSAYIHQFSRSPVNSRQMDERNRIWGQHRDGTLLPVEIAISKINVGGLLEFTAVIRDITDRVRLMDLLQKQAVTDELTGLPNRREFLEVMEKVLESDEQLAVLMLDIDYFKKVNDTYGHDAGDEVLRVLSKIGMAASRKMDVFARWGGEEFVAALPGLDAEHARATAEKLRTTFEKRDFQHDWSIGRAIPFTVSIGVATRADGENDLDAIMKRADEALYQAKENGRNRVEVG</sequence>
<keyword evidence="7" id="KW-1185">Reference proteome</keyword>
<dbReference type="Gene3D" id="3.30.450.20">
    <property type="entry name" value="PAS domain"/>
    <property type="match status" value="2"/>
</dbReference>
<feature type="domain" description="PAS" evidence="3">
    <location>
        <begin position="137"/>
        <end position="185"/>
    </location>
</feature>
<dbReference type="Pfam" id="PF00990">
    <property type="entry name" value="GGDEF"/>
    <property type="match status" value="1"/>
</dbReference>
<dbReference type="NCBIfam" id="TIGR00254">
    <property type="entry name" value="GGDEF"/>
    <property type="match status" value="1"/>
</dbReference>
<dbReference type="Pfam" id="PF13426">
    <property type="entry name" value="PAS_9"/>
    <property type="match status" value="1"/>
</dbReference>
<evidence type="ECO:0000259" key="4">
    <source>
        <dbReference type="PROSITE" id="PS50113"/>
    </source>
</evidence>
<evidence type="ECO:0000259" key="5">
    <source>
        <dbReference type="PROSITE" id="PS50887"/>
    </source>
</evidence>
<evidence type="ECO:0000256" key="2">
    <source>
        <dbReference type="ARBA" id="ARBA00034247"/>
    </source>
</evidence>
<dbReference type="PROSITE" id="PS50113">
    <property type="entry name" value="PAC"/>
    <property type="match status" value="1"/>
</dbReference>
<dbReference type="SMART" id="SM00091">
    <property type="entry name" value="PAS"/>
    <property type="match status" value="2"/>
</dbReference>
<dbReference type="Pfam" id="PF00989">
    <property type="entry name" value="PAS"/>
    <property type="match status" value="1"/>
</dbReference>
<evidence type="ECO:0000256" key="1">
    <source>
        <dbReference type="ARBA" id="ARBA00012528"/>
    </source>
</evidence>
<gene>
    <name evidence="6" type="ORF">V1286_005552</name>
</gene>
<dbReference type="CDD" id="cd00130">
    <property type="entry name" value="PAS"/>
    <property type="match status" value="1"/>
</dbReference>
<name>A0ABU8BJ63_9BRAD</name>
<dbReference type="InterPro" id="IPR043128">
    <property type="entry name" value="Rev_trsase/Diguanyl_cyclase"/>
</dbReference>
<dbReference type="EC" id="2.7.7.65" evidence="1"/>
<dbReference type="InterPro" id="IPR000160">
    <property type="entry name" value="GGDEF_dom"/>
</dbReference>
<evidence type="ECO:0000313" key="6">
    <source>
        <dbReference type="EMBL" id="MEH2558023.1"/>
    </source>
</evidence>
<protein>
    <recommendedName>
        <fullName evidence="1">diguanylate cyclase</fullName>
        <ecNumber evidence="1">2.7.7.65</ecNumber>
    </recommendedName>
</protein>
<dbReference type="PANTHER" id="PTHR45138:SF9">
    <property type="entry name" value="DIGUANYLATE CYCLASE DGCM-RELATED"/>
    <property type="match status" value="1"/>
</dbReference>
<dbReference type="NCBIfam" id="TIGR00229">
    <property type="entry name" value="sensory_box"/>
    <property type="match status" value="1"/>
</dbReference>
<evidence type="ECO:0000313" key="7">
    <source>
        <dbReference type="Proteomes" id="UP001364224"/>
    </source>
</evidence>
<evidence type="ECO:0000259" key="3">
    <source>
        <dbReference type="PROSITE" id="PS50112"/>
    </source>
</evidence>
<dbReference type="InterPro" id="IPR029787">
    <property type="entry name" value="Nucleotide_cyclase"/>
</dbReference>
<dbReference type="PROSITE" id="PS50887">
    <property type="entry name" value="GGDEF"/>
    <property type="match status" value="1"/>
</dbReference>
<dbReference type="SUPFAM" id="SSF55785">
    <property type="entry name" value="PYP-like sensor domain (PAS domain)"/>
    <property type="match status" value="2"/>
</dbReference>
<dbReference type="PROSITE" id="PS50112">
    <property type="entry name" value="PAS"/>
    <property type="match status" value="1"/>
</dbReference>
<dbReference type="SUPFAM" id="SSF55073">
    <property type="entry name" value="Nucleotide cyclase"/>
    <property type="match status" value="1"/>
</dbReference>
<dbReference type="RefSeq" id="WP_334484811.1">
    <property type="nucleotide sequence ID" value="NZ_JAZHRV010000001.1"/>
</dbReference>
<dbReference type="InterPro" id="IPR035965">
    <property type="entry name" value="PAS-like_dom_sf"/>
</dbReference>
<dbReference type="Proteomes" id="UP001364224">
    <property type="component" value="Unassembled WGS sequence"/>
</dbReference>